<dbReference type="OrthoDB" id="4439488at2759"/>
<evidence type="ECO:0000256" key="1">
    <source>
        <dbReference type="SAM" id="MobiDB-lite"/>
    </source>
</evidence>
<gene>
    <name evidence="2" type="ORF">Ao3042_03710</name>
</gene>
<sequence length="148" mass="16900">MTTNHHSKQPVPTHTIHPISPVDLTRLTPSQQAIYNCLRSQGWTDTHCTTWLRSTEHMQESLSGWFRAQGWSEEQLRAFRERCEGDLPVGVAPPAEFDLQGKLLGEAGRRKRVGEEMGLVLGNVHILEGKKWNKTRITSLYSYSRFLS</sequence>
<dbReference type="HOGENOM" id="CLU_2003424_0_0_1"/>
<proteinExistence type="predicted"/>
<reference evidence="2 3" key="1">
    <citation type="journal article" date="2012" name="Eukaryot. Cell">
        <title>Draft genome sequence of Aspergillus oryzae strain 3.042.</title>
        <authorList>
            <person name="Zhao G."/>
            <person name="Yao Y."/>
            <person name="Qi W."/>
            <person name="Wang C."/>
            <person name="Hou L."/>
            <person name="Zeng B."/>
            <person name="Cao X."/>
        </authorList>
    </citation>
    <scope>NUCLEOTIDE SEQUENCE [LARGE SCALE GENOMIC DNA]</scope>
    <source>
        <strain evidence="2 3">3.042</strain>
    </source>
</reference>
<dbReference type="EMBL" id="AKHY01000122">
    <property type="protein sequence ID" value="EIT79857.1"/>
    <property type="molecule type" value="Genomic_DNA"/>
</dbReference>
<dbReference type="Proteomes" id="UP000002812">
    <property type="component" value="Unassembled WGS sequence"/>
</dbReference>
<feature type="region of interest" description="Disordered" evidence="1">
    <location>
        <begin position="1"/>
        <end position="21"/>
    </location>
</feature>
<name>I8A4F1_ASPO3</name>
<accession>I8A4F1</accession>
<comment type="caution">
    <text evidence="2">The sequence shown here is derived from an EMBL/GenBank/DDBJ whole genome shotgun (WGS) entry which is preliminary data.</text>
</comment>
<dbReference type="AlphaFoldDB" id="I8A4F1"/>
<organism evidence="2 3">
    <name type="scientific">Aspergillus oryzae (strain 3.042)</name>
    <name type="common">Yellow koji mold</name>
    <dbReference type="NCBI Taxonomy" id="1160506"/>
    <lineage>
        <taxon>Eukaryota</taxon>
        <taxon>Fungi</taxon>
        <taxon>Dikarya</taxon>
        <taxon>Ascomycota</taxon>
        <taxon>Pezizomycotina</taxon>
        <taxon>Eurotiomycetes</taxon>
        <taxon>Eurotiomycetidae</taxon>
        <taxon>Eurotiales</taxon>
        <taxon>Aspergillaceae</taxon>
        <taxon>Aspergillus</taxon>
        <taxon>Aspergillus subgen. Circumdati</taxon>
    </lineage>
</organism>
<evidence type="ECO:0000313" key="3">
    <source>
        <dbReference type="Proteomes" id="UP000002812"/>
    </source>
</evidence>
<reference evidence="3" key="2">
    <citation type="submission" date="2012-06" db="EMBL/GenBank/DDBJ databases">
        <title>Comparative genomic analyses of Aspergillus oryzae 3.042 and A. oryzae RIB40 for soy-sauce fermentation.</title>
        <authorList>
            <person name="Zhao G."/>
            <person name="Hou L."/>
            <person name="Wang C."/>
            <person name="Cao X."/>
        </authorList>
    </citation>
    <scope>NUCLEOTIDE SEQUENCE [LARGE SCALE GENOMIC DNA]</scope>
    <source>
        <strain evidence="3">3.042</strain>
    </source>
</reference>
<protein>
    <submittedName>
        <fullName evidence="2">Uncharacterized protein</fullName>
    </submittedName>
</protein>
<evidence type="ECO:0000313" key="2">
    <source>
        <dbReference type="EMBL" id="EIT79857.1"/>
    </source>
</evidence>